<gene>
    <name evidence="5" type="ORF">U6N30_29605</name>
</gene>
<dbReference type="PANTHER" id="PTHR11076:SF33">
    <property type="entry name" value="DNA POLYMERASE KAPPA"/>
    <property type="match status" value="1"/>
</dbReference>
<dbReference type="InterPro" id="IPR050116">
    <property type="entry name" value="DNA_polymerase-Y"/>
</dbReference>
<protein>
    <recommendedName>
        <fullName evidence="4">UmuC domain-containing protein</fullName>
    </recommendedName>
</protein>
<comment type="function">
    <text evidence="2">Poorly processive, error-prone DNA polymerase involved in untargeted mutagenesis. Copies undamaged DNA at stalled replication forks, which arise in vivo from mismatched or misaligned primer ends. These misaligned primers can be extended by PolIV. Exhibits no 3'-5' exonuclease (proofreading) activity. May be involved in translesional synthesis, in conjunction with the beta clamp from PolIII.</text>
</comment>
<comment type="catalytic activity">
    <reaction evidence="3">
        <text>DNA(n) + a 2'-deoxyribonucleoside 5'-triphosphate = DNA(n+1) + diphosphate</text>
        <dbReference type="Rhea" id="RHEA:22508"/>
        <dbReference type="Rhea" id="RHEA-COMP:17339"/>
        <dbReference type="Rhea" id="RHEA-COMP:17340"/>
        <dbReference type="ChEBI" id="CHEBI:33019"/>
        <dbReference type="ChEBI" id="CHEBI:61560"/>
        <dbReference type="ChEBI" id="CHEBI:173112"/>
        <dbReference type="EC" id="2.7.7.7"/>
    </reaction>
</comment>
<evidence type="ECO:0000256" key="2">
    <source>
        <dbReference type="ARBA" id="ARBA00025589"/>
    </source>
</evidence>
<keyword evidence="6" id="KW-1185">Reference proteome</keyword>
<organism evidence="5 6">
    <name type="scientific">Blastococcus brunescens</name>
    <dbReference type="NCBI Taxonomy" id="1564165"/>
    <lineage>
        <taxon>Bacteria</taxon>
        <taxon>Bacillati</taxon>
        <taxon>Actinomycetota</taxon>
        <taxon>Actinomycetes</taxon>
        <taxon>Geodermatophilales</taxon>
        <taxon>Geodermatophilaceae</taxon>
        <taxon>Blastococcus</taxon>
    </lineage>
</organism>
<dbReference type="Proteomes" id="UP001324287">
    <property type="component" value="Chromosome"/>
</dbReference>
<comment type="similarity">
    <text evidence="1">Belongs to the DNA polymerase type-Y family.</text>
</comment>
<dbReference type="Pfam" id="PF00817">
    <property type="entry name" value="IMS"/>
    <property type="match status" value="1"/>
</dbReference>
<proteinExistence type="inferred from homology"/>
<accession>A0ABZ1B322</accession>
<dbReference type="PANTHER" id="PTHR11076">
    <property type="entry name" value="DNA REPAIR POLYMERASE UMUC / TRANSFERASE FAMILY MEMBER"/>
    <property type="match status" value="1"/>
</dbReference>
<dbReference type="SUPFAM" id="SSF56672">
    <property type="entry name" value="DNA/RNA polymerases"/>
    <property type="match status" value="1"/>
</dbReference>
<evidence type="ECO:0000259" key="4">
    <source>
        <dbReference type="PROSITE" id="PS50173"/>
    </source>
</evidence>
<dbReference type="RefSeq" id="WP_324275087.1">
    <property type="nucleotide sequence ID" value="NZ_CP141261.1"/>
</dbReference>
<name>A0ABZ1B322_9ACTN</name>
<dbReference type="PROSITE" id="PS50173">
    <property type="entry name" value="UMUC"/>
    <property type="match status" value="1"/>
</dbReference>
<dbReference type="InterPro" id="IPR043502">
    <property type="entry name" value="DNA/RNA_pol_sf"/>
</dbReference>
<dbReference type="Gene3D" id="3.30.70.270">
    <property type="match status" value="1"/>
</dbReference>
<dbReference type="InterPro" id="IPR043128">
    <property type="entry name" value="Rev_trsase/Diguanyl_cyclase"/>
</dbReference>
<reference evidence="5 6" key="1">
    <citation type="submission" date="2023-12" db="EMBL/GenBank/DDBJ databases">
        <title>Blastococcus brunescens sp. nov., an actonobacterium isolated from sandstone collected in sahara desert.</title>
        <authorList>
            <person name="Gtari M."/>
            <person name="Ghodhbane F."/>
        </authorList>
    </citation>
    <scope>NUCLEOTIDE SEQUENCE [LARGE SCALE GENOMIC DNA]</scope>
    <source>
        <strain evidence="5 6">BMG 8361</strain>
    </source>
</reference>
<dbReference type="Gene3D" id="3.40.1170.60">
    <property type="match status" value="1"/>
</dbReference>
<evidence type="ECO:0000256" key="3">
    <source>
        <dbReference type="ARBA" id="ARBA00049244"/>
    </source>
</evidence>
<evidence type="ECO:0000313" key="6">
    <source>
        <dbReference type="Proteomes" id="UP001324287"/>
    </source>
</evidence>
<feature type="domain" description="UmuC" evidence="4">
    <location>
        <begin position="1"/>
        <end position="106"/>
    </location>
</feature>
<dbReference type="InterPro" id="IPR001126">
    <property type="entry name" value="UmuC"/>
</dbReference>
<evidence type="ECO:0000313" key="5">
    <source>
        <dbReference type="EMBL" id="WRL63754.1"/>
    </source>
</evidence>
<evidence type="ECO:0000256" key="1">
    <source>
        <dbReference type="ARBA" id="ARBA00010945"/>
    </source>
</evidence>
<dbReference type="EMBL" id="CP141261">
    <property type="protein sequence ID" value="WRL63754.1"/>
    <property type="molecule type" value="Genomic_DNA"/>
</dbReference>
<sequence length="136" mass="14450">MLHLDLDAFFAAVEQRDKPSLRGRPVVVGGVGGRGVVATASYEARAFGARSAMSTAEARRRCPSGTAFLGGRFAAYRATSDVVMALLRELSPLVEPASLDEAYVDLAADEGHELSVEGVTEIGRRLKERIAEATGE</sequence>